<dbReference type="OrthoDB" id="3726712at2759"/>
<name>A0A6A5XH64_9PLEO</name>
<dbReference type="AlphaFoldDB" id="A0A6A5XH64"/>
<evidence type="ECO:0000313" key="2">
    <source>
        <dbReference type="Proteomes" id="UP000799778"/>
    </source>
</evidence>
<sequence length="185" mass="20187">MSTTPAQPSAKQRFETLAKSQIYWRKVLKSAKSELNLPSSCFHVHALLNKTPSIPCVQSVPDIADYTLELEGFAEWNISSQSGCSLDSSTKQSRSQKAVIGIDEPNFCKLGAAPATNELDPCFPANFLAILSLGWSYIFSSKLCELRGKTAADRVSYTDTKAAVRERASMATKNSLPVYMPDGIS</sequence>
<protein>
    <submittedName>
        <fullName evidence="1">Uncharacterized protein</fullName>
    </submittedName>
</protein>
<organism evidence="1 2">
    <name type="scientific">Aaosphaeria arxii CBS 175.79</name>
    <dbReference type="NCBI Taxonomy" id="1450172"/>
    <lineage>
        <taxon>Eukaryota</taxon>
        <taxon>Fungi</taxon>
        <taxon>Dikarya</taxon>
        <taxon>Ascomycota</taxon>
        <taxon>Pezizomycotina</taxon>
        <taxon>Dothideomycetes</taxon>
        <taxon>Pleosporomycetidae</taxon>
        <taxon>Pleosporales</taxon>
        <taxon>Pleosporales incertae sedis</taxon>
        <taxon>Aaosphaeria</taxon>
    </lineage>
</organism>
<dbReference type="EMBL" id="ML978073">
    <property type="protein sequence ID" value="KAF2012283.1"/>
    <property type="molecule type" value="Genomic_DNA"/>
</dbReference>
<evidence type="ECO:0000313" key="1">
    <source>
        <dbReference type="EMBL" id="KAF2012283.1"/>
    </source>
</evidence>
<accession>A0A6A5XH64</accession>
<proteinExistence type="predicted"/>
<keyword evidence="2" id="KW-1185">Reference proteome</keyword>
<dbReference type="Proteomes" id="UP000799778">
    <property type="component" value="Unassembled WGS sequence"/>
</dbReference>
<reference evidence="1" key="1">
    <citation type="journal article" date="2020" name="Stud. Mycol.">
        <title>101 Dothideomycetes genomes: a test case for predicting lifestyles and emergence of pathogens.</title>
        <authorList>
            <person name="Haridas S."/>
            <person name="Albert R."/>
            <person name="Binder M."/>
            <person name="Bloem J."/>
            <person name="Labutti K."/>
            <person name="Salamov A."/>
            <person name="Andreopoulos B."/>
            <person name="Baker S."/>
            <person name="Barry K."/>
            <person name="Bills G."/>
            <person name="Bluhm B."/>
            <person name="Cannon C."/>
            <person name="Castanera R."/>
            <person name="Culley D."/>
            <person name="Daum C."/>
            <person name="Ezra D."/>
            <person name="Gonzalez J."/>
            <person name="Henrissat B."/>
            <person name="Kuo A."/>
            <person name="Liang C."/>
            <person name="Lipzen A."/>
            <person name="Lutzoni F."/>
            <person name="Magnuson J."/>
            <person name="Mondo S."/>
            <person name="Nolan M."/>
            <person name="Ohm R."/>
            <person name="Pangilinan J."/>
            <person name="Park H.-J."/>
            <person name="Ramirez L."/>
            <person name="Alfaro M."/>
            <person name="Sun H."/>
            <person name="Tritt A."/>
            <person name="Yoshinaga Y."/>
            <person name="Zwiers L.-H."/>
            <person name="Turgeon B."/>
            <person name="Goodwin S."/>
            <person name="Spatafora J."/>
            <person name="Crous P."/>
            <person name="Grigoriev I."/>
        </authorList>
    </citation>
    <scope>NUCLEOTIDE SEQUENCE</scope>
    <source>
        <strain evidence="1">CBS 175.79</strain>
    </source>
</reference>
<dbReference type="GeneID" id="54289708"/>
<dbReference type="RefSeq" id="XP_033380622.1">
    <property type="nucleotide sequence ID" value="XM_033532311.1"/>
</dbReference>
<gene>
    <name evidence="1" type="ORF">BU24DRAFT_465839</name>
</gene>